<dbReference type="Proteomes" id="UP000663829">
    <property type="component" value="Unassembled WGS sequence"/>
</dbReference>
<evidence type="ECO:0000256" key="5">
    <source>
        <dbReference type="ARBA" id="ARBA00023180"/>
    </source>
</evidence>
<feature type="transmembrane region" description="Helical" evidence="8">
    <location>
        <begin position="15"/>
        <end position="38"/>
    </location>
</feature>
<name>A0A813R2V9_9BILA</name>
<keyword evidence="12" id="KW-1185">Reference proteome</keyword>
<protein>
    <recommendedName>
        <fullName evidence="9">SSD domain-containing protein</fullName>
    </recommendedName>
</protein>
<evidence type="ECO:0000256" key="7">
    <source>
        <dbReference type="SAM" id="MobiDB-lite"/>
    </source>
</evidence>
<accession>A0A813R2V9</accession>
<comment type="similarity">
    <text evidence="6">Belongs to the dispatched family.</text>
</comment>
<evidence type="ECO:0000256" key="6">
    <source>
        <dbReference type="ARBA" id="ARBA00038046"/>
    </source>
</evidence>
<dbReference type="PROSITE" id="PS50156">
    <property type="entry name" value="SSD"/>
    <property type="match status" value="1"/>
</dbReference>
<proteinExistence type="inferred from homology"/>
<feature type="domain" description="SSD" evidence="9">
    <location>
        <begin position="320"/>
        <end position="445"/>
    </location>
</feature>
<evidence type="ECO:0000256" key="8">
    <source>
        <dbReference type="SAM" id="Phobius"/>
    </source>
</evidence>
<feature type="transmembrane region" description="Helical" evidence="8">
    <location>
        <begin position="830"/>
        <end position="863"/>
    </location>
</feature>
<dbReference type="SUPFAM" id="SSF82866">
    <property type="entry name" value="Multidrug efflux transporter AcrB transmembrane domain"/>
    <property type="match status" value="2"/>
</dbReference>
<reference evidence="10" key="1">
    <citation type="submission" date="2021-02" db="EMBL/GenBank/DDBJ databases">
        <authorList>
            <person name="Nowell W R."/>
        </authorList>
    </citation>
    <scope>NUCLEOTIDE SEQUENCE</scope>
</reference>
<dbReference type="OrthoDB" id="10041865at2759"/>
<dbReference type="PANTHER" id="PTHR45951:SF3">
    <property type="entry name" value="PROTEIN DISPATCHED"/>
    <property type="match status" value="1"/>
</dbReference>
<dbReference type="GO" id="GO:0016020">
    <property type="term" value="C:membrane"/>
    <property type="evidence" value="ECO:0007669"/>
    <property type="project" value="UniProtKB-SubCell"/>
</dbReference>
<feature type="transmembrane region" description="Helical" evidence="8">
    <location>
        <begin position="487"/>
        <end position="506"/>
    </location>
</feature>
<organism evidence="10 12">
    <name type="scientific">Didymodactylos carnosus</name>
    <dbReference type="NCBI Taxonomy" id="1234261"/>
    <lineage>
        <taxon>Eukaryota</taxon>
        <taxon>Metazoa</taxon>
        <taxon>Spiralia</taxon>
        <taxon>Gnathifera</taxon>
        <taxon>Rotifera</taxon>
        <taxon>Eurotatoria</taxon>
        <taxon>Bdelloidea</taxon>
        <taxon>Philodinida</taxon>
        <taxon>Philodinidae</taxon>
        <taxon>Didymodactylos</taxon>
    </lineage>
</organism>
<keyword evidence="5" id="KW-0325">Glycoprotein</keyword>
<dbReference type="GO" id="GO:0022857">
    <property type="term" value="F:transmembrane transporter activity"/>
    <property type="evidence" value="ECO:0007669"/>
    <property type="project" value="TreeGrafter"/>
</dbReference>
<comment type="subcellular location">
    <subcellularLocation>
        <location evidence="1">Membrane</location>
        <topology evidence="1">Multi-pass membrane protein</topology>
    </subcellularLocation>
</comment>
<dbReference type="Proteomes" id="UP000681722">
    <property type="component" value="Unassembled WGS sequence"/>
</dbReference>
<evidence type="ECO:0000313" key="12">
    <source>
        <dbReference type="Proteomes" id="UP000663829"/>
    </source>
</evidence>
<dbReference type="EMBL" id="CAJNOQ010000229">
    <property type="protein sequence ID" value="CAF0775092.1"/>
    <property type="molecule type" value="Genomic_DNA"/>
</dbReference>
<keyword evidence="4 8" id="KW-0472">Membrane</keyword>
<sequence>MCGCRYKTKYVRFVIRYHLFIFCCTFIMISVCVAFLIYKRDEIKLQYLLKGFQTHGTKISDNYRKLISIFRQTQLQHLFPTSRIPTEEKIPIKLYNYYKPNVSPCHKRLYMPRCSIVNYTQITYSMREMYSLFDLIPFKSLCQFEYQLQSSFRNTNNDGDDDDDNDQCCQFIGPVGIFFDKCIVSSNICENLTYSQLDEYRIHWHDCLSNNEDKCPKNSPLYNYIHAQTITRDDQSFSFYISTDNDTTYLLKLYNYMTNINYNNENLNYFYLIDIQYSHTEILLNYLLIKNFHLILISLIIYILCLILFVKNLFFTLIVIVHLLLSILLSFIIYYFLFQFPITILNYTSLTLHLFLSLLDSYLWYNLWLIHSHRKDDCTIQRIIENIITHTFHHIIPKQITTISALLISYTNQLITIQCFTVFSCILILVSLVISFALYPASFVFIIRYHPSIPTFERFSHIHFLSTMTSCLVDKTIPLLILRFKAFWITILSIIAFIALLIIFQWPKLQFDICQLTFNTIPHSHYHRTKSKTINNLKTNFDIDITYYIGSNIEFPSESYFIPNNDYPTSIGWIDAKVPSQIQTPSFDKSLKSNLSVLLNICNYIDKHSNRQRRTIIKSYHKYHRHIQPYHYELSMNDKLIIQGLNNSETILFDEKYNNQNKFPITLLTYNCFGDTLEMQMDYNQTLFLKLNTSQTCVDLPKCLSNLSEYIGNYSSVCSGCYSYYFYRQYKQNELFLMKNGLHYLRGDDQSYYLLYSLTYRLNEFDSNSLSSWSQLNNYLNTNFIYKYLNYLYHITATKQNIFFSSEFFSSFSIMEQLIFHRNILLSVQFAFILLFLFLFTGLLGLFVTITTIINFLTCLGFFTLFHFKLSIEHLSYYIITLVICLHYSVLYSVNYKLAPTLFYQRENRSLYSLKQILMPLIQFTLSVLFTCLSLLFSSLPYLYSIGFTYLCCSFCSLIYSTLFLQSLLCLFGPEGRLCIWPCPRLVHIPHQTQRSGGITGTSNSSGRHYKHHRMSTSSYFASLSHVLTSSTYFENEFNQLTDLPLSRRRESSRSQQYQQQIPLITSELIELYSSPRTSLSPHQQYRYSRQSSSISTRGLSITQPRPLYVHTSHSVSPHSHSHSSSRQRSPSPQIISIMQHRQSTRSPSPRSLITNVSLLRPCASAPRLHVPSLSYVPKSTIIECVDNGGDSNGEGTKIKTRLLTTQTQQVHYTKKHHEHDDLDENDISVITSMDDNNIEKKMIRQNAFSTISSIDSMMTSVVEQNIVNNTNVTTSSRRAVLKTDSSPIWIKRSNSS</sequence>
<dbReference type="Gene3D" id="1.20.1640.10">
    <property type="entry name" value="Multidrug efflux transporter AcrB transmembrane domain"/>
    <property type="match status" value="2"/>
</dbReference>
<dbReference type="EMBL" id="CAJOBC010000229">
    <property type="protein sequence ID" value="CAF3557612.1"/>
    <property type="molecule type" value="Genomic_DNA"/>
</dbReference>
<feature type="transmembrane region" description="Helical" evidence="8">
    <location>
        <begin position="943"/>
        <end position="965"/>
    </location>
</feature>
<evidence type="ECO:0000256" key="4">
    <source>
        <dbReference type="ARBA" id="ARBA00023136"/>
    </source>
</evidence>
<feature type="transmembrane region" description="Helical" evidence="8">
    <location>
        <begin position="344"/>
        <end position="365"/>
    </location>
</feature>
<keyword evidence="3 8" id="KW-1133">Transmembrane helix</keyword>
<feature type="compositionally biased region" description="Polar residues" evidence="7">
    <location>
        <begin position="1095"/>
        <end position="1104"/>
    </location>
</feature>
<feature type="transmembrane region" description="Helical" evidence="8">
    <location>
        <begin position="292"/>
        <end position="310"/>
    </location>
</feature>
<evidence type="ECO:0000313" key="10">
    <source>
        <dbReference type="EMBL" id="CAF0775092.1"/>
    </source>
</evidence>
<dbReference type="PANTHER" id="PTHR45951">
    <property type="entry name" value="PROTEIN DISPATCHED-RELATED"/>
    <property type="match status" value="1"/>
</dbReference>
<dbReference type="GO" id="GO:0007224">
    <property type="term" value="P:smoothened signaling pathway"/>
    <property type="evidence" value="ECO:0007669"/>
    <property type="project" value="TreeGrafter"/>
</dbReference>
<comment type="caution">
    <text evidence="10">The sequence shown here is derived from an EMBL/GenBank/DDBJ whole genome shotgun (WGS) entry which is preliminary data.</text>
</comment>
<keyword evidence="2 8" id="KW-0812">Transmembrane</keyword>
<evidence type="ECO:0000256" key="1">
    <source>
        <dbReference type="ARBA" id="ARBA00004141"/>
    </source>
</evidence>
<feature type="transmembrane region" description="Helical" evidence="8">
    <location>
        <begin position="875"/>
        <end position="896"/>
    </location>
</feature>
<feature type="transmembrane region" description="Helical" evidence="8">
    <location>
        <begin position="414"/>
        <end position="447"/>
    </location>
</feature>
<feature type="transmembrane region" description="Helical" evidence="8">
    <location>
        <begin position="917"/>
        <end position="937"/>
    </location>
</feature>
<feature type="transmembrane region" description="Helical" evidence="8">
    <location>
        <begin position="316"/>
        <end position="337"/>
    </location>
</feature>
<evidence type="ECO:0000256" key="2">
    <source>
        <dbReference type="ARBA" id="ARBA00022692"/>
    </source>
</evidence>
<feature type="compositionally biased region" description="Low complexity" evidence="7">
    <location>
        <begin position="1084"/>
        <end position="1094"/>
    </location>
</feature>
<evidence type="ECO:0000256" key="3">
    <source>
        <dbReference type="ARBA" id="ARBA00022989"/>
    </source>
</evidence>
<feature type="region of interest" description="Disordered" evidence="7">
    <location>
        <begin position="1079"/>
        <end position="1132"/>
    </location>
</feature>
<dbReference type="InterPro" id="IPR000731">
    <property type="entry name" value="SSD"/>
</dbReference>
<dbReference type="InterPro" id="IPR052081">
    <property type="entry name" value="Dispatched_Hh_regulator"/>
</dbReference>
<evidence type="ECO:0000259" key="9">
    <source>
        <dbReference type="PROSITE" id="PS50156"/>
    </source>
</evidence>
<gene>
    <name evidence="10" type="ORF">GPM918_LOCUS2147</name>
    <name evidence="11" type="ORF">SRO942_LOCUS2147</name>
</gene>
<evidence type="ECO:0000313" key="11">
    <source>
        <dbReference type="EMBL" id="CAF3557612.1"/>
    </source>
</evidence>